<sequence>MIPIYLHNIPCLLQKPEGKHKPTTVFLFHGWGSSTENQGFLASILAKWGYQVIIPEIIYHNSRSPLSSHFQSDIMEGHFWPVILHSINEVPIMLKDANNQGIIQNQQIVLAGSSMGGFIATGAFVQETGAHALVNINGSGSWLKSEKEFQKAGSRPALCLDKLIQQDPILHVKKLDNRPILLMHGSDDCIIKPAGQRDFHKKALAAGHENITLEMFPNINHTISLTMIELLLRWMDEQL</sequence>
<reference evidence="2 3" key="1">
    <citation type="submission" date="2017-11" db="EMBL/GenBank/DDBJ databases">
        <title>Comparitive Functional Genomics of Dry Heat Resistant strains isolated from the Viking Spacecraft.</title>
        <authorList>
            <person name="Seuylemezian A."/>
            <person name="Cooper K."/>
            <person name="Vaishampayan P."/>
        </authorList>
    </citation>
    <scope>NUCLEOTIDE SEQUENCE [LARGE SCALE GENOMIC DNA]</scope>
    <source>
        <strain evidence="2 3">V1-29</strain>
    </source>
</reference>
<dbReference type="Gene3D" id="3.40.50.1820">
    <property type="entry name" value="alpha/beta hydrolase"/>
    <property type="match status" value="1"/>
</dbReference>
<dbReference type="SUPFAM" id="SSF53474">
    <property type="entry name" value="alpha/beta-Hydrolases"/>
    <property type="match status" value="1"/>
</dbReference>
<dbReference type="Pfam" id="PF01738">
    <property type="entry name" value="DLH"/>
    <property type="match status" value="1"/>
</dbReference>
<protein>
    <submittedName>
        <fullName evidence="2">Phospholipase</fullName>
    </submittedName>
</protein>
<dbReference type="RefSeq" id="WP_101642602.1">
    <property type="nucleotide sequence ID" value="NZ_PGUY01000038.1"/>
</dbReference>
<proteinExistence type="predicted"/>
<evidence type="ECO:0000313" key="2">
    <source>
        <dbReference type="EMBL" id="PLT29519.1"/>
    </source>
</evidence>
<dbReference type="AlphaFoldDB" id="A0A2N5M586"/>
<dbReference type="OrthoDB" id="31158at2"/>
<dbReference type="InterPro" id="IPR051044">
    <property type="entry name" value="MAG_DAG_Lipase"/>
</dbReference>
<dbReference type="EMBL" id="PGUY01000038">
    <property type="protein sequence ID" value="PLT29519.1"/>
    <property type="molecule type" value="Genomic_DNA"/>
</dbReference>
<dbReference type="GO" id="GO:0016787">
    <property type="term" value="F:hydrolase activity"/>
    <property type="evidence" value="ECO:0007669"/>
    <property type="project" value="InterPro"/>
</dbReference>
<dbReference type="Proteomes" id="UP000234748">
    <property type="component" value="Unassembled WGS sequence"/>
</dbReference>
<feature type="domain" description="Dienelactone hydrolase" evidence="1">
    <location>
        <begin position="11"/>
        <end position="222"/>
    </location>
</feature>
<dbReference type="InterPro" id="IPR029058">
    <property type="entry name" value="AB_hydrolase_fold"/>
</dbReference>
<keyword evidence="3" id="KW-1185">Reference proteome</keyword>
<dbReference type="InterPro" id="IPR002925">
    <property type="entry name" value="Dienelactn_hydro"/>
</dbReference>
<name>A0A2N5M586_9BACI</name>
<evidence type="ECO:0000259" key="1">
    <source>
        <dbReference type="Pfam" id="PF01738"/>
    </source>
</evidence>
<evidence type="ECO:0000313" key="3">
    <source>
        <dbReference type="Proteomes" id="UP000234748"/>
    </source>
</evidence>
<comment type="caution">
    <text evidence="2">The sequence shown here is derived from an EMBL/GenBank/DDBJ whole genome shotgun (WGS) entry which is preliminary data.</text>
</comment>
<gene>
    <name evidence="2" type="ORF">CUU66_12380</name>
</gene>
<dbReference type="PANTHER" id="PTHR11614">
    <property type="entry name" value="PHOSPHOLIPASE-RELATED"/>
    <property type="match status" value="1"/>
</dbReference>
<accession>A0A2N5M586</accession>
<organism evidence="2 3">
    <name type="scientific">Peribacillus deserti</name>
    <dbReference type="NCBI Taxonomy" id="673318"/>
    <lineage>
        <taxon>Bacteria</taxon>
        <taxon>Bacillati</taxon>
        <taxon>Bacillota</taxon>
        <taxon>Bacilli</taxon>
        <taxon>Bacillales</taxon>
        <taxon>Bacillaceae</taxon>
        <taxon>Peribacillus</taxon>
    </lineage>
</organism>